<comment type="caution">
    <text evidence="1">The sequence shown here is derived from an EMBL/GenBank/DDBJ whole genome shotgun (WGS) entry which is preliminary data.</text>
</comment>
<dbReference type="SUPFAM" id="SSF159659">
    <property type="entry name" value="Cgl1923-like"/>
    <property type="match status" value="1"/>
</dbReference>
<dbReference type="InterPro" id="IPR008492">
    <property type="entry name" value="Rv2714-like"/>
</dbReference>
<organism evidence="1 2">
    <name type="scientific">Micrococcus flavus</name>
    <dbReference type="NCBI Taxonomy" id="384602"/>
    <lineage>
        <taxon>Bacteria</taxon>
        <taxon>Bacillati</taxon>
        <taxon>Actinomycetota</taxon>
        <taxon>Actinomycetes</taxon>
        <taxon>Micrococcales</taxon>
        <taxon>Micrococcaceae</taxon>
        <taxon>Micrococcus</taxon>
    </lineage>
</organism>
<protein>
    <submittedName>
        <fullName evidence="1">Uncharacterized protein</fullName>
    </submittedName>
</protein>
<dbReference type="Proteomes" id="UP000560081">
    <property type="component" value="Unassembled WGS sequence"/>
</dbReference>
<evidence type="ECO:0000313" key="2">
    <source>
        <dbReference type="Proteomes" id="UP000560081"/>
    </source>
</evidence>
<accession>A0A4Y8X5Q6</accession>
<gene>
    <name evidence="1" type="ORF">BJ976_001014</name>
</gene>
<dbReference type="PIRSF" id="PIRSF028754">
    <property type="entry name" value="UCP028754"/>
    <property type="match status" value="1"/>
</dbReference>
<dbReference type="RefSeq" id="WP_135027462.1">
    <property type="nucleotide sequence ID" value="NZ_BMLA01000001.1"/>
</dbReference>
<evidence type="ECO:0000313" key="1">
    <source>
        <dbReference type="EMBL" id="MBB4882663.1"/>
    </source>
</evidence>
<name>A0A4Y8X5Q6_9MICC</name>
<keyword evidence="2" id="KW-1185">Reference proteome</keyword>
<dbReference type="Gene3D" id="3.40.50.10900">
    <property type="entry name" value="PAC-like subunit"/>
    <property type="match status" value="1"/>
</dbReference>
<dbReference type="OrthoDB" id="150941at2"/>
<dbReference type="Pfam" id="PF09754">
    <property type="entry name" value="PAC2"/>
    <property type="match status" value="1"/>
</dbReference>
<dbReference type="InterPro" id="IPR038389">
    <property type="entry name" value="PSMG2_sf"/>
</dbReference>
<dbReference type="AlphaFoldDB" id="A0A4Y8X5Q6"/>
<dbReference type="InterPro" id="IPR019151">
    <property type="entry name" value="Proteasome_assmbl_chaperone_2"/>
</dbReference>
<proteinExistence type="predicted"/>
<dbReference type="EMBL" id="JACHMC010000001">
    <property type="protein sequence ID" value="MBB4882663.1"/>
    <property type="molecule type" value="Genomic_DNA"/>
</dbReference>
<reference evidence="1 2" key="1">
    <citation type="submission" date="2020-08" db="EMBL/GenBank/DDBJ databases">
        <title>Sequencing the genomes of 1000 actinobacteria strains.</title>
        <authorList>
            <person name="Klenk H.-P."/>
        </authorList>
    </citation>
    <scope>NUCLEOTIDE SEQUENCE [LARGE SCALE GENOMIC DNA]</scope>
    <source>
        <strain evidence="1 2">DSM 19079</strain>
    </source>
</reference>
<sequence length="327" mass="35125">MTDAPAPDPRDPAEGLPADAVEDRLGALRTHLTATVPDLEAGRRPPTVLLVAFEGWNDAGEAATGALAALRAQWDAAEAGRVCDGDYYDYQVTRPVVRRDPDGLGSLQWPALDLHETHLDARGRPLVDEHAPADGLRVLLASGVEPNVRWRPFVDELLTLAAGEDVDAVLTLGALLADVPHTRPLRARPTSPLVDVRVAVDAGRPEYEGPTGIVGVVADEAARRGFASISLWGAVPHYVAQAPSPKTLLGLVEAVEDLLHVPLMTHELADDARAWQRGVDELAREDPEVAAYVRQLERSQDAAGLPAASGEEIAREFERYLRGRGGH</sequence>